<name>A0A0E2AK05_BACFG</name>
<dbReference type="HOGENOM" id="CLU_2535582_0_0_10"/>
<comment type="caution">
    <text evidence="1">The sequence shown here is derived from an EMBL/GenBank/DDBJ whole genome shotgun (WGS) entry which is preliminary data.</text>
</comment>
<dbReference type="AlphaFoldDB" id="A0A0E2AK05"/>
<dbReference type="Proteomes" id="UP000003879">
    <property type="component" value="Unassembled WGS sequence"/>
</dbReference>
<protein>
    <submittedName>
        <fullName evidence="1">Uncharacterized protein</fullName>
    </submittedName>
</protein>
<evidence type="ECO:0000313" key="1">
    <source>
        <dbReference type="EMBL" id="EIY90089.1"/>
    </source>
</evidence>
<proteinExistence type="predicted"/>
<sequence length="83" mass="9842">MPEPIRPDTKNGKVLNLLPNDIFYGIFLLFYNSRSFFQTVVDPRLNHILYKNVIYIVIRKNFVSAPNDWHRNSFNCQPLDITE</sequence>
<accession>A0A0E2AK05</accession>
<reference evidence="1 2" key="1">
    <citation type="submission" date="2012-02" db="EMBL/GenBank/DDBJ databases">
        <title>The Genome Sequence of Bacteroides fragilis CL07T12C05.</title>
        <authorList>
            <consortium name="The Broad Institute Genome Sequencing Platform"/>
            <person name="Earl A."/>
            <person name="Ward D."/>
            <person name="Feldgarden M."/>
            <person name="Gevers D."/>
            <person name="Zitomersky N.L."/>
            <person name="Coyne M.J."/>
            <person name="Comstock L.E."/>
            <person name="Young S.K."/>
            <person name="Zeng Q."/>
            <person name="Gargeya S."/>
            <person name="Fitzgerald M."/>
            <person name="Haas B."/>
            <person name="Abouelleil A."/>
            <person name="Alvarado L."/>
            <person name="Arachchi H.M."/>
            <person name="Berlin A."/>
            <person name="Chapman S.B."/>
            <person name="Gearin G."/>
            <person name="Goldberg J."/>
            <person name="Griggs A."/>
            <person name="Gujja S."/>
            <person name="Hansen M."/>
            <person name="Heiman D."/>
            <person name="Howarth C."/>
            <person name="Larimer J."/>
            <person name="Lui A."/>
            <person name="MacDonald P.J.P."/>
            <person name="McCowen C."/>
            <person name="Montmayeur A."/>
            <person name="Murphy C."/>
            <person name="Neiman D."/>
            <person name="Pearson M."/>
            <person name="Priest M."/>
            <person name="Roberts A."/>
            <person name="Saif S."/>
            <person name="Shea T."/>
            <person name="Sisk P."/>
            <person name="Stolte C."/>
            <person name="Sykes S."/>
            <person name="Wortman J."/>
            <person name="Nusbaum C."/>
            <person name="Birren B."/>
        </authorList>
    </citation>
    <scope>NUCLEOTIDE SEQUENCE [LARGE SCALE GENOMIC DNA]</scope>
    <source>
        <strain evidence="1 2">CL07T12C05</strain>
    </source>
</reference>
<evidence type="ECO:0000313" key="2">
    <source>
        <dbReference type="Proteomes" id="UP000003879"/>
    </source>
</evidence>
<organism evidence="1 2">
    <name type="scientific">Bacteroides fragilis CL07T12C05</name>
    <dbReference type="NCBI Taxonomy" id="997883"/>
    <lineage>
        <taxon>Bacteria</taxon>
        <taxon>Pseudomonadati</taxon>
        <taxon>Bacteroidota</taxon>
        <taxon>Bacteroidia</taxon>
        <taxon>Bacteroidales</taxon>
        <taxon>Bacteroidaceae</taxon>
        <taxon>Bacteroides</taxon>
    </lineage>
</organism>
<gene>
    <name evidence="1" type="ORF">HMPREF1056_04096</name>
</gene>
<dbReference type="EMBL" id="AGXN01000023">
    <property type="protein sequence ID" value="EIY90089.1"/>
    <property type="molecule type" value="Genomic_DNA"/>
</dbReference>